<gene>
    <name evidence="1" type="ORF">NCTC10975_05117</name>
</gene>
<dbReference type="InterPro" id="IPR043142">
    <property type="entry name" value="PapC-like_C_sf"/>
</dbReference>
<evidence type="ECO:0000313" key="1">
    <source>
        <dbReference type="EMBL" id="SPZ03719.1"/>
    </source>
</evidence>
<proteinExistence type="predicted"/>
<dbReference type="EMBL" id="UAUE01000037">
    <property type="protein sequence ID" value="SPZ03719.1"/>
    <property type="molecule type" value="Genomic_DNA"/>
</dbReference>
<reference evidence="1 2" key="1">
    <citation type="submission" date="2018-06" db="EMBL/GenBank/DDBJ databases">
        <authorList>
            <consortium name="Pathogen Informatics"/>
            <person name="Doyle S."/>
        </authorList>
    </citation>
    <scope>NUCLEOTIDE SEQUENCE [LARGE SCALE GENOMIC DNA]</scope>
    <source>
        <strain evidence="1 2">NCTC10975</strain>
    </source>
</reference>
<dbReference type="Gene3D" id="2.60.40.2070">
    <property type="match status" value="1"/>
</dbReference>
<protein>
    <submittedName>
        <fullName evidence="1">Outer membrane usher protein</fullName>
    </submittedName>
</protein>
<organism evidence="1 2">
    <name type="scientific">Proteus mirabilis</name>
    <dbReference type="NCBI Taxonomy" id="584"/>
    <lineage>
        <taxon>Bacteria</taxon>
        <taxon>Pseudomonadati</taxon>
        <taxon>Pseudomonadota</taxon>
        <taxon>Gammaproteobacteria</taxon>
        <taxon>Enterobacterales</taxon>
        <taxon>Morganellaceae</taxon>
        <taxon>Proteus</taxon>
    </lineage>
</organism>
<dbReference type="AlphaFoldDB" id="A0A2X2E6J3"/>
<evidence type="ECO:0000313" key="2">
    <source>
        <dbReference type="Proteomes" id="UP000251485"/>
    </source>
</evidence>
<name>A0A2X2E6J3_PROMI</name>
<sequence length="49" mass="5383">MASLTDEKDKQVNTGIIDAYQSLYMSGLPNDGNVVVTWNNNTGKTFMSI</sequence>
<accession>A0A2X2E6J3</accession>
<dbReference type="Proteomes" id="UP000251485">
    <property type="component" value="Unassembled WGS sequence"/>
</dbReference>